<gene>
    <name evidence="1" type="ORF">ACFSUB_04150</name>
</gene>
<proteinExistence type="predicted"/>
<dbReference type="RefSeq" id="WP_380711923.1">
    <property type="nucleotide sequence ID" value="NZ_JBHUML010000002.1"/>
</dbReference>
<dbReference type="Proteomes" id="UP001597520">
    <property type="component" value="Unassembled WGS sequence"/>
</dbReference>
<evidence type="ECO:0000313" key="2">
    <source>
        <dbReference type="Proteomes" id="UP001597520"/>
    </source>
</evidence>
<sequence length="45" mass="4963">MPEHNESKPITRCRDCAYFAANHGTCELLAVFADKDDGCTFGDRG</sequence>
<protein>
    <submittedName>
        <fullName evidence="1">Uncharacterized protein</fullName>
    </submittedName>
</protein>
<name>A0ABW5SY57_9BACI</name>
<comment type="caution">
    <text evidence="1">The sequence shown here is derived from an EMBL/GenBank/DDBJ whole genome shotgun (WGS) entry which is preliminary data.</text>
</comment>
<evidence type="ECO:0000313" key="1">
    <source>
        <dbReference type="EMBL" id="MFD2704646.1"/>
    </source>
</evidence>
<reference evidence="2" key="1">
    <citation type="journal article" date="2019" name="Int. J. Syst. Evol. Microbiol.">
        <title>The Global Catalogue of Microorganisms (GCM) 10K type strain sequencing project: providing services to taxonomists for standard genome sequencing and annotation.</title>
        <authorList>
            <consortium name="The Broad Institute Genomics Platform"/>
            <consortium name="The Broad Institute Genome Sequencing Center for Infectious Disease"/>
            <person name="Wu L."/>
            <person name="Ma J."/>
        </authorList>
    </citation>
    <scope>NUCLEOTIDE SEQUENCE [LARGE SCALE GENOMIC DNA]</scope>
    <source>
        <strain evidence="2">KCTC 33792</strain>
    </source>
</reference>
<dbReference type="EMBL" id="JBHUML010000002">
    <property type="protein sequence ID" value="MFD2704646.1"/>
    <property type="molecule type" value="Genomic_DNA"/>
</dbReference>
<keyword evidence="2" id="KW-1185">Reference proteome</keyword>
<accession>A0ABW5SY57</accession>
<organism evidence="1 2">
    <name type="scientific">Salibacterium lacus</name>
    <dbReference type="NCBI Taxonomy" id="1898109"/>
    <lineage>
        <taxon>Bacteria</taxon>
        <taxon>Bacillati</taxon>
        <taxon>Bacillota</taxon>
        <taxon>Bacilli</taxon>
        <taxon>Bacillales</taxon>
        <taxon>Bacillaceae</taxon>
    </lineage>
</organism>